<comment type="caution">
    <text evidence="6">The sequence shown here is derived from an EMBL/GenBank/DDBJ whole genome shotgun (WGS) entry which is preliminary data.</text>
</comment>
<dbReference type="InterPro" id="IPR003595">
    <property type="entry name" value="Tyr_Pase_cat"/>
</dbReference>
<evidence type="ECO:0000256" key="3">
    <source>
        <dbReference type="PIRSR" id="PIRSR605502-1"/>
    </source>
</evidence>
<dbReference type="PANTHER" id="PTHR16222:SF12">
    <property type="entry name" value="ADP-RIBOSYLGLYCOHYDROLASE-RELATED"/>
    <property type="match status" value="1"/>
</dbReference>
<dbReference type="GO" id="GO:0004725">
    <property type="term" value="F:protein tyrosine phosphatase activity"/>
    <property type="evidence" value="ECO:0007669"/>
    <property type="project" value="UniProtKB-EC"/>
</dbReference>
<evidence type="ECO:0000259" key="4">
    <source>
        <dbReference type="PROSITE" id="PS50056"/>
    </source>
</evidence>
<dbReference type="Gene3D" id="1.10.4080.10">
    <property type="entry name" value="ADP-ribosylation/Crystallin J1"/>
    <property type="match status" value="1"/>
</dbReference>
<dbReference type="InterPro" id="IPR057023">
    <property type="entry name" value="PTP-SAK"/>
</dbReference>
<reference evidence="6 7" key="1">
    <citation type="submission" date="2020-08" db="EMBL/GenBank/DDBJ databases">
        <title>Genomic Encyclopedia of Type Strains, Phase IV (KMG-IV): sequencing the most valuable type-strain genomes for metagenomic binning, comparative biology and taxonomic classification.</title>
        <authorList>
            <person name="Goeker M."/>
        </authorList>
    </citation>
    <scope>NUCLEOTIDE SEQUENCE [LARGE SCALE GENOMIC DNA]</scope>
    <source>
        <strain evidence="6 7">DSM 12706</strain>
    </source>
</reference>
<keyword evidence="3" id="KW-0479">Metal-binding</keyword>
<feature type="binding site" evidence="3">
    <location>
        <position position="241"/>
    </location>
    <ligand>
        <name>Mg(2+)</name>
        <dbReference type="ChEBI" id="CHEBI:18420"/>
        <label>1</label>
    </ligand>
</feature>
<dbReference type="Proteomes" id="UP000542353">
    <property type="component" value="Unassembled WGS sequence"/>
</dbReference>
<dbReference type="InterPro" id="IPR000387">
    <property type="entry name" value="Tyr_Pase_dom"/>
</dbReference>
<keyword evidence="7" id="KW-1185">Reference proteome</keyword>
<feature type="domain" description="Tyrosine specific protein phosphatases" evidence="4">
    <location>
        <begin position="120"/>
        <end position="172"/>
    </location>
</feature>
<comment type="cofactor">
    <cofactor evidence="3">
        <name>Mg(2+)</name>
        <dbReference type="ChEBI" id="CHEBI:18420"/>
    </cofactor>
    <text evidence="3">Binds 2 magnesium ions per subunit.</text>
</comment>
<keyword evidence="2 6" id="KW-0378">Hydrolase</keyword>
<feature type="binding site" evidence="3">
    <location>
        <position position="443"/>
    </location>
    <ligand>
        <name>Mg(2+)</name>
        <dbReference type="ChEBI" id="CHEBI:18420"/>
        <label>1</label>
    </ligand>
</feature>
<gene>
    <name evidence="6" type="ORF">HNR60_004132</name>
</gene>
<evidence type="ECO:0000313" key="6">
    <source>
        <dbReference type="EMBL" id="MBB5049356.1"/>
    </source>
</evidence>
<feature type="binding site" evidence="3">
    <location>
        <position position="239"/>
    </location>
    <ligand>
        <name>Mg(2+)</name>
        <dbReference type="ChEBI" id="CHEBI:18420"/>
        <label>1</label>
    </ligand>
</feature>
<dbReference type="Pfam" id="PF22784">
    <property type="entry name" value="PTP-SAK"/>
    <property type="match status" value="1"/>
</dbReference>
<dbReference type="FunFam" id="3.90.190.10:FF:000157">
    <property type="entry name" value="Protein-tyrosine phosphatase"/>
    <property type="match status" value="1"/>
</dbReference>
<dbReference type="InterPro" id="IPR036705">
    <property type="entry name" value="Ribosyl_crysJ1_sf"/>
</dbReference>
<evidence type="ECO:0000256" key="2">
    <source>
        <dbReference type="ARBA" id="ARBA00022801"/>
    </source>
</evidence>
<evidence type="ECO:0000313" key="7">
    <source>
        <dbReference type="Proteomes" id="UP000542353"/>
    </source>
</evidence>
<feature type="binding site" evidence="3">
    <location>
        <position position="240"/>
    </location>
    <ligand>
        <name>Mg(2+)</name>
        <dbReference type="ChEBI" id="CHEBI:18420"/>
        <label>1</label>
    </ligand>
</feature>
<feature type="domain" description="Rhodanese" evidence="5">
    <location>
        <begin position="90"/>
        <end position="166"/>
    </location>
</feature>
<feature type="binding site" evidence="3">
    <location>
        <position position="442"/>
    </location>
    <ligand>
        <name>Mg(2+)</name>
        <dbReference type="ChEBI" id="CHEBI:18420"/>
        <label>1</label>
    </ligand>
</feature>
<dbReference type="Pfam" id="PF03747">
    <property type="entry name" value="ADP_ribosyl_GH"/>
    <property type="match status" value="1"/>
</dbReference>
<dbReference type="EMBL" id="JACHIH010000034">
    <property type="protein sequence ID" value="MBB5049356.1"/>
    <property type="molecule type" value="Genomic_DNA"/>
</dbReference>
<keyword evidence="6" id="KW-0326">Glycosidase</keyword>
<evidence type="ECO:0000259" key="5">
    <source>
        <dbReference type="PROSITE" id="PS50206"/>
    </source>
</evidence>
<dbReference type="AlphaFoldDB" id="A0A7W8E1X5"/>
<feature type="binding site" evidence="3">
    <location>
        <position position="440"/>
    </location>
    <ligand>
        <name>Mg(2+)</name>
        <dbReference type="ChEBI" id="CHEBI:18420"/>
        <label>1</label>
    </ligand>
</feature>
<dbReference type="InterPro" id="IPR001763">
    <property type="entry name" value="Rhodanese-like_dom"/>
</dbReference>
<dbReference type="InterPro" id="IPR050792">
    <property type="entry name" value="ADP-ribosylglycohydrolase"/>
</dbReference>
<dbReference type="SUPFAM" id="SSF52799">
    <property type="entry name" value="(Phosphotyrosine protein) phosphatases II"/>
    <property type="match status" value="1"/>
</dbReference>
<keyword evidence="3" id="KW-0460">Magnesium</keyword>
<organism evidence="6 7">
    <name type="scientific">Rhodopseudomonas rhenobacensis</name>
    <dbReference type="NCBI Taxonomy" id="87461"/>
    <lineage>
        <taxon>Bacteria</taxon>
        <taxon>Pseudomonadati</taxon>
        <taxon>Pseudomonadota</taxon>
        <taxon>Alphaproteobacteria</taxon>
        <taxon>Hyphomicrobiales</taxon>
        <taxon>Nitrobacteraceae</taxon>
        <taxon>Rhodopseudomonas</taxon>
    </lineage>
</organism>
<sequence length="493" mass="52823">MRTSVSHPLQIAAVPGGPGCGRVGLTFCPGKYDPYAASGAWKRDLACDLDMIRDWGAAAVVTLVEQRELAMLRVETLGEEVLRRQMAWFHLPIVDVSVPDQSFELAWASAGAGLRSILRSGFDVVVHCRGGLGRAGTIAARLLAELGHEPAIAVREVRKARPGAIETPSQKHYVLAIGAADEDQPAAERIRDRAIGALAGLAVGDAVGTPLEFQPRDSTAPLTDMIGGGPFRLEPGEWTDDTSMALCLADSLLASDPGFDPADLMRRFVAWWEEGENSVNQRGCFDIGLTVKAALQRWLRERDPDAGSPDPRAAGNGSLMRLSPVAIRYWNDRTRLQDIAIRQSRTTHAAAEALDACALYAEILADAIAGLPRSQLLRPREGTYAGAVQAIAAGGWRGKRRDEIQSSGYVVHSLEAALWCVGSTVDFRSAVLKAANLGDDADTTAAIAGQLAGALYGASGIPRHWMQRLAEREAILARAAALFDRSLGEQAPR</sequence>
<dbReference type="InterPro" id="IPR029021">
    <property type="entry name" value="Prot-tyrosine_phosphatase-like"/>
</dbReference>
<dbReference type="EC" id="3.1.3.48" evidence="1"/>
<dbReference type="SMART" id="SM00404">
    <property type="entry name" value="PTPc_motif"/>
    <property type="match status" value="1"/>
</dbReference>
<proteinExistence type="predicted"/>
<dbReference type="GO" id="GO:0046872">
    <property type="term" value="F:metal ion binding"/>
    <property type="evidence" value="ECO:0007669"/>
    <property type="project" value="UniProtKB-KW"/>
</dbReference>
<dbReference type="CDD" id="cd14505">
    <property type="entry name" value="CDKN3-like"/>
    <property type="match status" value="1"/>
</dbReference>
<dbReference type="PROSITE" id="PS50056">
    <property type="entry name" value="TYR_PHOSPHATASE_2"/>
    <property type="match status" value="1"/>
</dbReference>
<dbReference type="PROSITE" id="PS50206">
    <property type="entry name" value="RHODANESE_3"/>
    <property type="match status" value="1"/>
</dbReference>
<evidence type="ECO:0000256" key="1">
    <source>
        <dbReference type="ARBA" id="ARBA00013064"/>
    </source>
</evidence>
<dbReference type="RefSeq" id="WP_184261513.1">
    <property type="nucleotide sequence ID" value="NZ_JACHIH010000034.1"/>
</dbReference>
<accession>A0A7W8E1X5</accession>
<dbReference type="SUPFAM" id="SSF101478">
    <property type="entry name" value="ADP-ribosylglycohydrolase"/>
    <property type="match status" value="1"/>
</dbReference>
<protein>
    <recommendedName>
        <fullName evidence="1">protein-tyrosine-phosphatase</fullName>
        <ecNumber evidence="1">3.1.3.48</ecNumber>
    </recommendedName>
</protein>
<dbReference type="PANTHER" id="PTHR16222">
    <property type="entry name" value="ADP-RIBOSYLGLYCOHYDROLASE"/>
    <property type="match status" value="1"/>
</dbReference>
<dbReference type="GO" id="GO:0016798">
    <property type="term" value="F:hydrolase activity, acting on glycosyl bonds"/>
    <property type="evidence" value="ECO:0007669"/>
    <property type="project" value="UniProtKB-KW"/>
</dbReference>
<name>A0A7W8E1X5_9BRAD</name>
<dbReference type="InterPro" id="IPR005502">
    <property type="entry name" value="Ribosyl_crysJ1"/>
</dbReference>
<dbReference type="Gene3D" id="3.90.190.10">
    <property type="entry name" value="Protein tyrosine phosphatase superfamily"/>
    <property type="match status" value="1"/>
</dbReference>